<reference evidence="4 5" key="1">
    <citation type="submission" date="2020-04" db="EMBL/GenBank/DDBJ databases">
        <title>Perkinsus chesapeaki whole genome sequence.</title>
        <authorList>
            <person name="Bogema D.R."/>
        </authorList>
    </citation>
    <scope>NUCLEOTIDE SEQUENCE [LARGE SCALE GENOMIC DNA]</scope>
    <source>
        <strain evidence="4">ATCC PRA-425</strain>
    </source>
</reference>
<dbReference type="SUPFAM" id="SSF52540">
    <property type="entry name" value="P-loop containing nucleoside triphosphate hydrolases"/>
    <property type="match status" value="2"/>
</dbReference>
<dbReference type="Gene3D" id="1.20.272.10">
    <property type="match status" value="1"/>
</dbReference>
<dbReference type="GO" id="GO:0010507">
    <property type="term" value="P:negative regulation of autophagy"/>
    <property type="evidence" value="ECO:0007669"/>
    <property type="project" value="TreeGrafter"/>
</dbReference>
<evidence type="ECO:0000313" key="4">
    <source>
        <dbReference type="EMBL" id="KAF4657371.1"/>
    </source>
</evidence>
<dbReference type="Pfam" id="PF13177">
    <property type="entry name" value="DNA_pol3_delta2"/>
    <property type="match status" value="1"/>
</dbReference>
<dbReference type="CDD" id="cd00009">
    <property type="entry name" value="AAA"/>
    <property type="match status" value="1"/>
</dbReference>
<evidence type="ECO:0000256" key="2">
    <source>
        <dbReference type="ARBA" id="ARBA00022741"/>
    </source>
</evidence>
<keyword evidence="3" id="KW-0342">GTP-binding</keyword>
<dbReference type="AlphaFoldDB" id="A0A7J6LE26"/>
<keyword evidence="5" id="KW-1185">Reference proteome</keyword>
<comment type="caution">
    <text evidence="4">The sequence shown here is derived from an EMBL/GenBank/DDBJ whole genome shotgun (WGS) entry which is preliminary data.</text>
</comment>
<dbReference type="InterPro" id="IPR027417">
    <property type="entry name" value="P-loop_NTPase"/>
</dbReference>
<comment type="similarity">
    <text evidence="1">Belongs to the GTR/RAG GTP-binding protein family.</text>
</comment>
<proteinExistence type="inferred from homology"/>
<evidence type="ECO:0008006" key="6">
    <source>
        <dbReference type="Google" id="ProtNLM"/>
    </source>
</evidence>
<dbReference type="GO" id="GO:0009267">
    <property type="term" value="P:cellular response to starvation"/>
    <property type="evidence" value="ECO:0007669"/>
    <property type="project" value="TreeGrafter"/>
</dbReference>
<dbReference type="Proteomes" id="UP000591131">
    <property type="component" value="Unassembled WGS sequence"/>
</dbReference>
<protein>
    <recommendedName>
        <fullName evidence="6">Subunit of heteropentameric Replication factor C (RF-C)</fullName>
    </recommendedName>
</protein>
<name>A0A7J6LE26_PERCH</name>
<dbReference type="InterPro" id="IPR006762">
    <property type="entry name" value="Gtr1_RagA"/>
</dbReference>
<dbReference type="FunFam" id="3.40.50.300:FF:000136">
    <property type="entry name" value="Replication factor C subunit 5"/>
    <property type="match status" value="1"/>
</dbReference>
<dbReference type="GO" id="GO:0005525">
    <property type="term" value="F:GTP binding"/>
    <property type="evidence" value="ECO:0007669"/>
    <property type="project" value="UniProtKB-KW"/>
</dbReference>
<sequence length="815" mass="91516">MSFKSEVSEQSAFTDDVPKILVCGLPRSGKSSIVRVVFGKTSPHETAYLEPTTIPEVRHVANHLVHVKIVDVPSSYQLDRESEEEPTEQDKIWFGRTVAIVFVIDSLEDNWHQSLLYARRVVRRAIRVNPNIVFQVFYHKIDSNYRFDGSYGGDGMNALHGEEISDAYVKELQASLDEELYRNGCRVAITWHCTSIYDHSVFDCFSRLLQQLSVVHPHGQCVEQLLDSLVSNCRMERAYLFDIVSKVYLASDSGFGGGDSVLSYELMSDMLDVIIDTSCIYGIGGPSGKNDHKTANPRDAAAVQQGAGPASLAINSASSCTISLSNGLVLYMREVDTFLALVCQIKEEYFDRTFLVDHNINKFRESLAQVLGTAPATRKIKEKEGFGEAVYQPRLKLLLYWQQASTNPLVVPSFFDRPSYRSINILNELFGHGRCALVALFAVMSFLVDSERPHKLDDLTFHPSLTKTLKKLARSNDCPHLLFYGPSGAGKMTRIQCLLEEMFGPGVEKTTTSFRQFKPTPSTTVDLQVVVSAFHVEVTPSDVGIRDAAVIQQLIKQMAENPPVGEVPFHVVVINDAHCLTRQAQAALRRTMEKYVSKIRFIFHAEALSPLIPPLRSRCLGVRVPRPTPEELQRDLMRISRRKCLGLNERLCARIVEESCCDSRLALIQLDVIQRKQIDLGNPNAALSRQSWKELLLSWSCIRNSFYHGPALGTPSIMAFIGDIAKDILTEQSPKRMLAVRAKLYTLLTQWIDPRDIFYELVMCLGHRLGAKEDTMGRLTQLAARYEGRRAKSGKAIMQLESFVANTMILIANSR</sequence>
<dbReference type="OrthoDB" id="761538at2759"/>
<dbReference type="Pfam" id="PF22534">
    <property type="entry name" value="RFC_C"/>
    <property type="match status" value="1"/>
</dbReference>
<dbReference type="GO" id="GO:0005634">
    <property type="term" value="C:nucleus"/>
    <property type="evidence" value="ECO:0007669"/>
    <property type="project" value="TreeGrafter"/>
</dbReference>
<dbReference type="GO" id="GO:1904263">
    <property type="term" value="P:positive regulation of TORC1 signaling"/>
    <property type="evidence" value="ECO:0007669"/>
    <property type="project" value="TreeGrafter"/>
</dbReference>
<dbReference type="Gene3D" id="3.30.450.190">
    <property type="match status" value="1"/>
</dbReference>
<organism evidence="4 5">
    <name type="scientific">Perkinsus chesapeaki</name>
    <name type="common">Clam parasite</name>
    <name type="synonym">Perkinsus andrewsi</name>
    <dbReference type="NCBI Taxonomy" id="330153"/>
    <lineage>
        <taxon>Eukaryota</taxon>
        <taxon>Sar</taxon>
        <taxon>Alveolata</taxon>
        <taxon>Perkinsozoa</taxon>
        <taxon>Perkinsea</taxon>
        <taxon>Perkinsida</taxon>
        <taxon>Perkinsidae</taxon>
        <taxon>Perkinsus</taxon>
    </lineage>
</organism>
<dbReference type="EMBL" id="JAAPAO010000545">
    <property type="protein sequence ID" value="KAF4657371.1"/>
    <property type="molecule type" value="Genomic_DNA"/>
</dbReference>
<dbReference type="PANTHER" id="PTHR11259">
    <property type="entry name" value="RAS-RELATED GTP BINDING RAG/GTR YEAST"/>
    <property type="match status" value="1"/>
</dbReference>
<dbReference type="PANTHER" id="PTHR11259:SF2">
    <property type="entry name" value="GH16429P"/>
    <property type="match status" value="1"/>
</dbReference>
<gene>
    <name evidence="4" type="ORF">FOL47_008468</name>
</gene>
<evidence type="ECO:0000313" key="5">
    <source>
        <dbReference type="Proteomes" id="UP000591131"/>
    </source>
</evidence>
<dbReference type="Gene3D" id="3.40.50.300">
    <property type="entry name" value="P-loop containing nucleotide triphosphate hydrolases"/>
    <property type="match status" value="2"/>
</dbReference>
<dbReference type="GO" id="GO:0005764">
    <property type="term" value="C:lysosome"/>
    <property type="evidence" value="ECO:0007669"/>
    <property type="project" value="TreeGrafter"/>
</dbReference>
<dbReference type="GO" id="GO:0006260">
    <property type="term" value="P:DNA replication"/>
    <property type="evidence" value="ECO:0007669"/>
    <property type="project" value="InterPro"/>
</dbReference>
<evidence type="ECO:0000256" key="1">
    <source>
        <dbReference type="ARBA" id="ARBA00007756"/>
    </source>
</evidence>
<keyword evidence="2" id="KW-0547">Nucleotide-binding</keyword>
<dbReference type="SUPFAM" id="SSF48019">
    <property type="entry name" value="post-AAA+ oligomerization domain-like"/>
    <property type="match status" value="1"/>
</dbReference>
<dbReference type="GO" id="GO:0003924">
    <property type="term" value="F:GTPase activity"/>
    <property type="evidence" value="ECO:0007669"/>
    <property type="project" value="TreeGrafter"/>
</dbReference>
<dbReference type="GO" id="GO:1990131">
    <property type="term" value="C:Gtr1-Gtr2 GTPase complex"/>
    <property type="evidence" value="ECO:0007669"/>
    <property type="project" value="TreeGrafter"/>
</dbReference>
<evidence type="ECO:0000256" key="3">
    <source>
        <dbReference type="ARBA" id="ARBA00023134"/>
    </source>
</evidence>
<dbReference type="Pfam" id="PF04670">
    <property type="entry name" value="Gtr1_RagA"/>
    <property type="match status" value="1"/>
</dbReference>
<dbReference type="GO" id="GO:0003677">
    <property type="term" value="F:DNA binding"/>
    <property type="evidence" value="ECO:0007669"/>
    <property type="project" value="InterPro"/>
</dbReference>
<dbReference type="InterPro" id="IPR008921">
    <property type="entry name" value="DNA_pol3_clamp-load_cplx_C"/>
</dbReference>
<accession>A0A7J6LE26</accession>